<proteinExistence type="predicted"/>
<feature type="region of interest" description="Disordered" evidence="1">
    <location>
        <begin position="267"/>
        <end position="443"/>
    </location>
</feature>
<dbReference type="AlphaFoldDB" id="A0A8K0SVE4"/>
<gene>
    <name evidence="2" type="ORF">B0I35DRAFT_408373</name>
</gene>
<dbReference type="EMBL" id="JAGPNK010000005">
    <property type="protein sequence ID" value="KAH7321423.1"/>
    <property type="molecule type" value="Genomic_DNA"/>
</dbReference>
<feature type="compositionally biased region" description="Polar residues" evidence="1">
    <location>
        <begin position="81"/>
        <end position="104"/>
    </location>
</feature>
<comment type="caution">
    <text evidence="2">The sequence shown here is derived from an EMBL/GenBank/DDBJ whole genome shotgun (WGS) entry which is preliminary data.</text>
</comment>
<sequence>MSPPIPCTCFGGATNVSVLPLSPTQPTSATRIWLGADYDPGAYIQILRRRNKRSQKAGGLGAVNQRNGSRYHQASGDESGDTQLDSTISRPNPTAQTNRNNSATVDRHASIRSVMTLPAYRQSAALTEQVLGREGERDGIDVIVDLPSEEQAEALRDEEMEALYQIRATRRQQNAAAEALRREREEAEQRHDRLALAAIRARTRNANSSNREALEELRRDAERVKDTRQRSVSTVSYADLGVARHDGTRLRASSNDSERMGLLSDAASITRSTHSGAHSPSLHRRDRSVSSLGSFDSDFQAVGESDAFHDGRRRRSSADNRAGSSPELIGSDLAAETAPPPEYEEVSLGNDLQMSELSRSTTPVEPPPDYSGPYRSGSQATGRSLLVGRNVSPDMSQNESGRLPGRLDVSGAPQLPEIVIQQPSAHPDNEGSRGFTHTNETRS</sequence>
<feature type="compositionally biased region" description="Polar residues" evidence="1">
    <location>
        <begin position="267"/>
        <end position="278"/>
    </location>
</feature>
<evidence type="ECO:0000313" key="2">
    <source>
        <dbReference type="EMBL" id="KAH7321423.1"/>
    </source>
</evidence>
<reference evidence="2" key="1">
    <citation type="journal article" date="2021" name="Nat. Commun.">
        <title>Genetic determinants of endophytism in the Arabidopsis root mycobiome.</title>
        <authorList>
            <person name="Mesny F."/>
            <person name="Miyauchi S."/>
            <person name="Thiergart T."/>
            <person name="Pickel B."/>
            <person name="Atanasova L."/>
            <person name="Karlsson M."/>
            <person name="Huettel B."/>
            <person name="Barry K.W."/>
            <person name="Haridas S."/>
            <person name="Chen C."/>
            <person name="Bauer D."/>
            <person name="Andreopoulos W."/>
            <person name="Pangilinan J."/>
            <person name="LaButti K."/>
            <person name="Riley R."/>
            <person name="Lipzen A."/>
            <person name="Clum A."/>
            <person name="Drula E."/>
            <person name="Henrissat B."/>
            <person name="Kohler A."/>
            <person name="Grigoriev I.V."/>
            <person name="Martin F.M."/>
            <person name="Hacquard S."/>
        </authorList>
    </citation>
    <scope>NUCLEOTIDE SEQUENCE</scope>
    <source>
        <strain evidence="2">MPI-CAGE-CH-0235</strain>
    </source>
</reference>
<feature type="compositionally biased region" description="Basic and acidic residues" evidence="1">
    <location>
        <begin position="212"/>
        <end position="229"/>
    </location>
</feature>
<keyword evidence="3" id="KW-1185">Reference proteome</keyword>
<feature type="compositionally biased region" description="Polar residues" evidence="1">
    <location>
        <begin position="350"/>
        <end position="363"/>
    </location>
</feature>
<dbReference type="OrthoDB" id="5376312at2759"/>
<feature type="region of interest" description="Disordered" evidence="1">
    <location>
        <begin position="54"/>
        <end position="108"/>
    </location>
</feature>
<feature type="region of interest" description="Disordered" evidence="1">
    <location>
        <begin position="207"/>
        <end position="232"/>
    </location>
</feature>
<protein>
    <submittedName>
        <fullName evidence="2">Uncharacterized protein</fullName>
    </submittedName>
</protein>
<name>A0A8K0SVE4_9HYPO</name>
<accession>A0A8K0SVE4</accession>
<dbReference type="Proteomes" id="UP000813444">
    <property type="component" value="Unassembled WGS sequence"/>
</dbReference>
<evidence type="ECO:0000256" key="1">
    <source>
        <dbReference type="SAM" id="MobiDB-lite"/>
    </source>
</evidence>
<organism evidence="2 3">
    <name type="scientific">Stachybotrys elegans</name>
    <dbReference type="NCBI Taxonomy" id="80388"/>
    <lineage>
        <taxon>Eukaryota</taxon>
        <taxon>Fungi</taxon>
        <taxon>Dikarya</taxon>
        <taxon>Ascomycota</taxon>
        <taxon>Pezizomycotina</taxon>
        <taxon>Sordariomycetes</taxon>
        <taxon>Hypocreomycetidae</taxon>
        <taxon>Hypocreales</taxon>
        <taxon>Stachybotryaceae</taxon>
        <taxon>Stachybotrys</taxon>
    </lineage>
</organism>
<evidence type="ECO:0000313" key="3">
    <source>
        <dbReference type="Proteomes" id="UP000813444"/>
    </source>
</evidence>